<reference evidence="2" key="1">
    <citation type="journal article" date="2021" name="Nat. Commun.">
        <title>Genetic determinants of endophytism in the Arabidopsis root mycobiome.</title>
        <authorList>
            <person name="Mesny F."/>
            <person name="Miyauchi S."/>
            <person name="Thiergart T."/>
            <person name="Pickel B."/>
            <person name="Atanasova L."/>
            <person name="Karlsson M."/>
            <person name="Huettel B."/>
            <person name="Barry K.W."/>
            <person name="Haridas S."/>
            <person name="Chen C."/>
            <person name="Bauer D."/>
            <person name="Andreopoulos W."/>
            <person name="Pangilinan J."/>
            <person name="LaButti K."/>
            <person name="Riley R."/>
            <person name="Lipzen A."/>
            <person name="Clum A."/>
            <person name="Drula E."/>
            <person name="Henrissat B."/>
            <person name="Kohler A."/>
            <person name="Grigoriev I.V."/>
            <person name="Martin F.M."/>
            <person name="Hacquard S."/>
        </authorList>
    </citation>
    <scope>NUCLEOTIDE SEQUENCE</scope>
    <source>
        <strain evidence="2">MPI-SDFR-AT-0120</strain>
    </source>
</reference>
<feature type="region of interest" description="Disordered" evidence="1">
    <location>
        <begin position="98"/>
        <end position="125"/>
    </location>
</feature>
<feature type="compositionally biased region" description="Low complexity" evidence="1">
    <location>
        <begin position="103"/>
        <end position="120"/>
    </location>
</feature>
<comment type="caution">
    <text evidence="2">The sequence shown here is derived from an EMBL/GenBank/DDBJ whole genome shotgun (WGS) entry which is preliminary data.</text>
</comment>
<organism evidence="2 3">
    <name type="scientific">Paraphoma chrysanthemicola</name>
    <dbReference type="NCBI Taxonomy" id="798071"/>
    <lineage>
        <taxon>Eukaryota</taxon>
        <taxon>Fungi</taxon>
        <taxon>Dikarya</taxon>
        <taxon>Ascomycota</taxon>
        <taxon>Pezizomycotina</taxon>
        <taxon>Dothideomycetes</taxon>
        <taxon>Pleosporomycetidae</taxon>
        <taxon>Pleosporales</taxon>
        <taxon>Pleosporineae</taxon>
        <taxon>Phaeosphaeriaceae</taxon>
        <taxon>Paraphoma</taxon>
    </lineage>
</organism>
<evidence type="ECO:0000313" key="2">
    <source>
        <dbReference type="EMBL" id="KAH7071782.1"/>
    </source>
</evidence>
<dbReference type="OrthoDB" id="2142040at2759"/>
<keyword evidence="3" id="KW-1185">Reference proteome</keyword>
<dbReference type="Proteomes" id="UP000813461">
    <property type="component" value="Unassembled WGS sequence"/>
</dbReference>
<dbReference type="EMBL" id="JAGMVJ010000024">
    <property type="protein sequence ID" value="KAH7071782.1"/>
    <property type="molecule type" value="Genomic_DNA"/>
</dbReference>
<gene>
    <name evidence="2" type="ORF">FB567DRAFT_612457</name>
</gene>
<name>A0A8K0QWC0_9PLEO</name>
<proteinExistence type="predicted"/>
<sequence length="1134" mass="124828">MAEDLFKLVLIRPPLTPDPRYPPIRLTQETPFQLLLGARASANPNDPRKSLEDASSDYINDPAEFVSLGSSDDALSRLDAAGSALDELETESVKTAAEFPEETATSGASPASGAGDGPQSTAEHEDVDHAELLAKLKAVLEQDDLVQAVSSFSSLEKRLKDSIIALRLLGIEQSTGNLAKLTRRLRVLGVLRKTSNDTSFPLNQDDLRKYDLRPLLVPTFAELKSILSSAAARKEAEGVAQAAIVAAQARIDRLWDNRLKIAAGIKNIVKLPPKYRQYIEPIKFDPEAPAADLTHYNLAQQHLQLASNLTKLTLTSFEHNLGARTHTIPRVLAATAPTAEATSAASFTPELTAASAAAISNPLVNMTKNLLDSLSTIAPQPRKLPSFEMPNVIPFALKTDAPLLDTTRSILKDYNIDASGKPVDQVVHSVQQLLKSNANELDDEYNAYNSQVAKIQYVGGLKVQYAKPDLSRWAGAFAKGSLKAPPLITTLPSFLRPAGRVTILGVADLLVVKQQLIGYEGGDIAYIENLLKGEKKKREVGTLTSQSTEVTTEVETTESMEIDNTTAERFEVSSESTKSIKEDQSVKAGVTVSASYGPTVSISANASYANDRSQSESTKAASRYSKDVTTKAVEKISKRVLQRTVTKLLTQTTTSDVHELSNPGGTNISGVYEAQVWNYGKRTMLDFMIPEPGAFYLDKQTDPHESANTLMAVPPFKTAPRDLDAETAMKFGVQYGVTDLDLPPPEMSRASASYAAGKDEPHSKADKITIAVGFQVTGISVTATGVSQIDKNQNAVIVTCGAFKWGWDPSKQVIGTVTTTTDYIVFKDVDVTTIYGQGTFGNVGEANQKQVKKEQGEIPWSVTAAYMDNFAITIELFLERTDEAYHNWQNKSWAKLKSAADKLIADQQATIQKAKYNSAFQGRNPDKNKIVMRNEMKKNCISIMMDSHFDEFGANNIIQPSRIKAVPGDLPMSEINIDMAWERGGFVRFFEEAFEWEEMTWMLYPYFWGRKDHWYRRVDYEDEDPEFEKFIQSGFARANVPVRPGFEGALEHFLATGKVWNGGPLPGLSSETFLPLATEIQESLGKKKDEPTKYGEPWLVRVPTNLIKLRNDNKAPVWTKDVRTENWTETPDSS</sequence>
<dbReference type="AlphaFoldDB" id="A0A8K0QWC0"/>
<evidence type="ECO:0000313" key="3">
    <source>
        <dbReference type="Proteomes" id="UP000813461"/>
    </source>
</evidence>
<evidence type="ECO:0000256" key="1">
    <source>
        <dbReference type="SAM" id="MobiDB-lite"/>
    </source>
</evidence>
<protein>
    <submittedName>
        <fullName evidence="2">Uncharacterized protein</fullName>
    </submittedName>
</protein>
<accession>A0A8K0QWC0</accession>